<dbReference type="HOGENOM" id="CLU_912691_0_0_1"/>
<feature type="non-terminal residue" evidence="2">
    <location>
        <position position="1"/>
    </location>
</feature>
<organism evidence="2 3">
    <name type="scientific">Scleroderma citrinum Foug A</name>
    <dbReference type="NCBI Taxonomy" id="1036808"/>
    <lineage>
        <taxon>Eukaryota</taxon>
        <taxon>Fungi</taxon>
        <taxon>Dikarya</taxon>
        <taxon>Basidiomycota</taxon>
        <taxon>Agaricomycotina</taxon>
        <taxon>Agaricomycetes</taxon>
        <taxon>Agaricomycetidae</taxon>
        <taxon>Boletales</taxon>
        <taxon>Sclerodermatineae</taxon>
        <taxon>Sclerodermataceae</taxon>
        <taxon>Scleroderma</taxon>
    </lineage>
</organism>
<keyword evidence="3" id="KW-1185">Reference proteome</keyword>
<dbReference type="OrthoDB" id="2681818at2759"/>
<dbReference type="Proteomes" id="UP000053989">
    <property type="component" value="Unassembled WGS sequence"/>
</dbReference>
<feature type="region of interest" description="Disordered" evidence="1">
    <location>
        <begin position="228"/>
        <end position="248"/>
    </location>
</feature>
<protein>
    <submittedName>
        <fullName evidence="2">Uncharacterized protein</fullName>
    </submittedName>
</protein>
<proteinExistence type="predicted"/>
<dbReference type="InParanoid" id="A0A0C3E433"/>
<dbReference type="AlphaFoldDB" id="A0A0C3E433"/>
<reference evidence="2 3" key="1">
    <citation type="submission" date="2014-04" db="EMBL/GenBank/DDBJ databases">
        <authorList>
            <consortium name="DOE Joint Genome Institute"/>
            <person name="Kuo A."/>
            <person name="Kohler A."/>
            <person name="Nagy L.G."/>
            <person name="Floudas D."/>
            <person name="Copeland A."/>
            <person name="Barry K.W."/>
            <person name="Cichocki N."/>
            <person name="Veneault-Fourrey C."/>
            <person name="LaButti K."/>
            <person name="Lindquist E.A."/>
            <person name="Lipzen A."/>
            <person name="Lundell T."/>
            <person name="Morin E."/>
            <person name="Murat C."/>
            <person name="Sun H."/>
            <person name="Tunlid A."/>
            <person name="Henrissat B."/>
            <person name="Grigoriev I.V."/>
            <person name="Hibbett D.S."/>
            <person name="Martin F."/>
            <person name="Nordberg H.P."/>
            <person name="Cantor M.N."/>
            <person name="Hua S.X."/>
        </authorList>
    </citation>
    <scope>NUCLEOTIDE SEQUENCE [LARGE SCALE GENOMIC DNA]</scope>
    <source>
        <strain evidence="2 3">Foug A</strain>
    </source>
</reference>
<reference evidence="3" key="2">
    <citation type="submission" date="2015-01" db="EMBL/GenBank/DDBJ databases">
        <title>Evolutionary Origins and Diversification of the Mycorrhizal Mutualists.</title>
        <authorList>
            <consortium name="DOE Joint Genome Institute"/>
            <consortium name="Mycorrhizal Genomics Consortium"/>
            <person name="Kohler A."/>
            <person name="Kuo A."/>
            <person name="Nagy L.G."/>
            <person name="Floudas D."/>
            <person name="Copeland A."/>
            <person name="Barry K.W."/>
            <person name="Cichocki N."/>
            <person name="Veneault-Fourrey C."/>
            <person name="LaButti K."/>
            <person name="Lindquist E.A."/>
            <person name="Lipzen A."/>
            <person name="Lundell T."/>
            <person name="Morin E."/>
            <person name="Murat C."/>
            <person name="Riley R."/>
            <person name="Ohm R."/>
            <person name="Sun H."/>
            <person name="Tunlid A."/>
            <person name="Henrissat B."/>
            <person name="Grigoriev I.V."/>
            <person name="Hibbett D.S."/>
            <person name="Martin F."/>
        </authorList>
    </citation>
    <scope>NUCLEOTIDE SEQUENCE [LARGE SCALE GENOMIC DNA]</scope>
    <source>
        <strain evidence="3">Foug A</strain>
    </source>
</reference>
<evidence type="ECO:0000313" key="2">
    <source>
        <dbReference type="EMBL" id="KIM62796.1"/>
    </source>
</evidence>
<dbReference type="EMBL" id="KN822040">
    <property type="protein sequence ID" value="KIM62796.1"/>
    <property type="molecule type" value="Genomic_DNA"/>
</dbReference>
<feature type="region of interest" description="Disordered" evidence="1">
    <location>
        <begin position="8"/>
        <end position="31"/>
    </location>
</feature>
<accession>A0A0C3E433</accession>
<gene>
    <name evidence="2" type="ORF">SCLCIDRAFT_119051</name>
</gene>
<name>A0A0C3E433_9AGAM</name>
<evidence type="ECO:0000313" key="3">
    <source>
        <dbReference type="Proteomes" id="UP000053989"/>
    </source>
</evidence>
<sequence>VQAILDEAGLSPRDLESTPSPPPSLSLASTPSTPLSVPLPAVLGSQYIPIPAHAFTAKEIARSLHRVNRHCHSDVHCVVHHPLSTVVEYPETGSVPNDSIAHIFTVNPNKFDPPKASFQYSLGDSHGGRTRTICDLLCDQSDQRVMCKKLTTSCKGLKVCSEHDPDILNIMHSFVSHIGVQMQTAPSLSSTVDNASRVVFDKTLTLFSVLHEQGCSFRVSDKASQESDHLLDATSSDSDSDLDGHSDSASDIGSDMDNLSMDNKENSHFGPHANFDRILQHFKTSWHGCLPHAVCKGRVILKQDRFNHHFIQHVVSFLLSSSFDLGLFCRCEH</sequence>
<evidence type="ECO:0000256" key="1">
    <source>
        <dbReference type="SAM" id="MobiDB-lite"/>
    </source>
</evidence>